<feature type="compositionally biased region" description="Polar residues" evidence="2">
    <location>
        <begin position="179"/>
        <end position="189"/>
    </location>
</feature>
<dbReference type="PANTHER" id="PTHR36681:SF3">
    <property type="entry name" value="NUCLEAR GTPASE, GERMINAL CENTER-ASSOCIATED, TANDEM DUPLICATE 3"/>
    <property type="match status" value="1"/>
</dbReference>
<keyword evidence="6" id="KW-1185">Reference proteome</keyword>
<evidence type="ECO:0000256" key="2">
    <source>
        <dbReference type="SAM" id="MobiDB-lite"/>
    </source>
</evidence>
<gene>
    <name evidence="5" type="ORF">K460DRAFT_366720</name>
</gene>
<dbReference type="InterPro" id="IPR056024">
    <property type="entry name" value="DUF7605"/>
</dbReference>
<dbReference type="EMBL" id="ML976616">
    <property type="protein sequence ID" value="KAF1845874.1"/>
    <property type="molecule type" value="Genomic_DNA"/>
</dbReference>
<evidence type="ECO:0000256" key="1">
    <source>
        <dbReference type="SAM" id="Coils"/>
    </source>
</evidence>
<dbReference type="InterPro" id="IPR045063">
    <property type="entry name" value="Dynamin_N"/>
</dbReference>
<sequence>MVTVHVDQTPGSEVPAVSEQSLPVSSSASSLRTPFSFHAPSTSTTIYTFGRGNGPAHLPEKRVSSTPQLALSSTGDTIFDRIRSRSSGVADKPPSHVSSIIPRAISSSPSFGQHSLHGPLDHDPDIPIRSVEEAADLPASKASNTGTAGRTRSESTSESHSRQLSEQERLNGHLEGLRLQSSTSRSANAISEAPSLVTMTPLDSSVRASPRFTTPHNSSPSVQDYQGTERSASTPSISVTPTPPILSPSNRSRVDSLANGVAALRMSPSENGPSHPQRPGLRTHLDVTSSDAAEHISPAPSPSPSPSPSRTRRSSSVANRIPYRVEDEEPPPTHFQQQAVQQACNNAKDDMTRMALALASADLHHDQGSTIHKLHQKAVTMSTFQPPDSRIIGFVGDAGVGKSSLINSLLDREDFARTSSSGSACTCVVTEYHYHDQNTFLIHIDHFTIDELQRQFQELLRAYRDYDSPPDDKSVGHDKDLERRAHLAGTTFRASFGQRLNENPGLLLDFPFQQAINMMVKWASQALTTSNQDGSAHLPESFDDVRGCSARLQSLTSENNGASQGCPWTFVRKVRVYIRAYILSKGLIIVDLPGLRDLNAARQHVTERYVRQCHQVFAVTGIDRAASHLGVREVFELARRASLSNVGVICTRSDVIKVNEAKTDWPAEKTRIDEFARKVDDAKTQSKLLEAEIKECEDEAMDLSEEEARELDQKLVKLNRELRAAKRDISKHKLELKQHIIQVRNEEIMRKIEDTHQNYLEGSNLRTFCIGNKLYWKNRKLPAGEALPYLRLSGILALRQFCIGIIAESHHRATAQYVKDEVPAFLGSVELWVQAGAATATVERRQQVLDMGDNLRRQLKKLTSPVSRVHEVSRGLTSIFNTQIYMLFTQFSEQWSKAAERASMEWKTWHHSSYSAFCRNYGTHSTAAKGYRCWNEEAVAEMKSDVQAIWMILRDETQSHLIGIQEFIVQSFADMINSTTPSGNMDDSTRTTLETLTGTLRHRQGLLDYAIENALEDVYMELSTLRINALSSVRTSIIGQLIDDSYHNANMQYGGGSDRIRKNIITEGFSSPTLFIYHRQRIKSEFIKIVDDVERKASEAIMQQVTLIEADLDTLKEENRLSDSERNPGFRKRVEETLNITKERIAVARRAFREPGDTDREDVPMTG</sequence>
<feature type="compositionally biased region" description="Polar residues" evidence="2">
    <location>
        <begin position="64"/>
        <end position="76"/>
    </location>
</feature>
<dbReference type="Pfam" id="PF24564">
    <property type="entry name" value="DUF7605"/>
    <property type="match status" value="1"/>
</dbReference>
<proteinExistence type="predicted"/>
<reference evidence="5" key="1">
    <citation type="submission" date="2020-01" db="EMBL/GenBank/DDBJ databases">
        <authorList>
            <consortium name="DOE Joint Genome Institute"/>
            <person name="Haridas S."/>
            <person name="Albert R."/>
            <person name="Binder M."/>
            <person name="Bloem J."/>
            <person name="Labutti K."/>
            <person name="Salamov A."/>
            <person name="Andreopoulos B."/>
            <person name="Baker S.E."/>
            <person name="Barry K."/>
            <person name="Bills G."/>
            <person name="Bluhm B.H."/>
            <person name="Cannon C."/>
            <person name="Castanera R."/>
            <person name="Culley D.E."/>
            <person name="Daum C."/>
            <person name="Ezra D."/>
            <person name="Gonzalez J.B."/>
            <person name="Henrissat B."/>
            <person name="Kuo A."/>
            <person name="Liang C."/>
            <person name="Lipzen A."/>
            <person name="Lutzoni F."/>
            <person name="Magnuson J."/>
            <person name="Mondo S."/>
            <person name="Nolan M."/>
            <person name="Ohm R."/>
            <person name="Pangilinan J."/>
            <person name="Park H.-J."/>
            <person name="Ramirez L."/>
            <person name="Alfaro M."/>
            <person name="Sun H."/>
            <person name="Tritt A."/>
            <person name="Yoshinaga Y."/>
            <person name="Zwiers L.-H."/>
            <person name="Turgeon B.G."/>
            <person name="Goodwin S.B."/>
            <person name="Spatafora J.W."/>
            <person name="Crous P.W."/>
            <person name="Grigoriev I.V."/>
        </authorList>
    </citation>
    <scope>NUCLEOTIDE SEQUENCE</scope>
    <source>
        <strain evidence="5">CBS 394.84</strain>
    </source>
</reference>
<accession>A0A9P4GIJ8</accession>
<dbReference type="Gene3D" id="3.40.50.300">
    <property type="entry name" value="P-loop containing nucleotide triphosphate hydrolases"/>
    <property type="match status" value="1"/>
</dbReference>
<feature type="compositionally biased region" description="Polar residues" evidence="2">
    <location>
        <begin position="197"/>
        <end position="232"/>
    </location>
</feature>
<dbReference type="SUPFAM" id="SSF52540">
    <property type="entry name" value="P-loop containing nucleoside triphosphate hydrolases"/>
    <property type="match status" value="2"/>
</dbReference>
<dbReference type="Pfam" id="PF00350">
    <property type="entry name" value="Dynamin_N"/>
    <property type="match status" value="1"/>
</dbReference>
<dbReference type="OrthoDB" id="3598281at2759"/>
<feature type="coiled-coil region" evidence="1">
    <location>
        <begin position="1098"/>
        <end position="1151"/>
    </location>
</feature>
<feature type="domain" description="DUF7605" evidence="4">
    <location>
        <begin position="892"/>
        <end position="1075"/>
    </location>
</feature>
<dbReference type="AlphaFoldDB" id="A0A9P4GIJ8"/>
<evidence type="ECO:0008006" key="7">
    <source>
        <dbReference type="Google" id="ProtNLM"/>
    </source>
</evidence>
<feature type="coiled-coil region" evidence="1">
    <location>
        <begin position="672"/>
        <end position="742"/>
    </location>
</feature>
<comment type="caution">
    <text evidence="5">The sequence shown here is derived from an EMBL/GenBank/DDBJ whole genome shotgun (WGS) entry which is preliminary data.</text>
</comment>
<feature type="region of interest" description="Disordered" evidence="2">
    <location>
        <begin position="50"/>
        <end position="252"/>
    </location>
</feature>
<dbReference type="RefSeq" id="XP_040788437.1">
    <property type="nucleotide sequence ID" value="XM_040933435.1"/>
</dbReference>
<keyword evidence="1" id="KW-0175">Coiled coil</keyword>
<evidence type="ECO:0000259" key="4">
    <source>
        <dbReference type="Pfam" id="PF24564"/>
    </source>
</evidence>
<dbReference type="InterPro" id="IPR027417">
    <property type="entry name" value="P-loop_NTPase"/>
</dbReference>
<feature type="compositionally biased region" description="Basic and acidic residues" evidence="2">
    <location>
        <begin position="119"/>
        <end position="132"/>
    </location>
</feature>
<evidence type="ECO:0000313" key="6">
    <source>
        <dbReference type="Proteomes" id="UP000800039"/>
    </source>
</evidence>
<feature type="compositionally biased region" description="Low complexity" evidence="2">
    <location>
        <begin position="98"/>
        <end position="110"/>
    </location>
</feature>
<organism evidence="5 6">
    <name type="scientific">Cucurbitaria berberidis CBS 394.84</name>
    <dbReference type="NCBI Taxonomy" id="1168544"/>
    <lineage>
        <taxon>Eukaryota</taxon>
        <taxon>Fungi</taxon>
        <taxon>Dikarya</taxon>
        <taxon>Ascomycota</taxon>
        <taxon>Pezizomycotina</taxon>
        <taxon>Dothideomycetes</taxon>
        <taxon>Pleosporomycetidae</taxon>
        <taxon>Pleosporales</taxon>
        <taxon>Pleosporineae</taxon>
        <taxon>Cucurbitariaceae</taxon>
        <taxon>Cucurbitaria</taxon>
    </lineage>
</organism>
<evidence type="ECO:0000259" key="3">
    <source>
        <dbReference type="Pfam" id="PF00350"/>
    </source>
</evidence>
<protein>
    <recommendedName>
        <fullName evidence="7">G domain-containing protein</fullName>
    </recommendedName>
</protein>
<feature type="compositionally biased region" description="Basic and acidic residues" evidence="2">
    <location>
        <begin position="151"/>
        <end position="176"/>
    </location>
</feature>
<dbReference type="GeneID" id="63850686"/>
<dbReference type="PANTHER" id="PTHR36681">
    <property type="entry name" value="NUCLEAR GTPASE, GERMINAL CENTER-ASSOCIATED, TANDEM DUPLICATE 3"/>
    <property type="match status" value="1"/>
</dbReference>
<dbReference type="Proteomes" id="UP000800039">
    <property type="component" value="Unassembled WGS sequence"/>
</dbReference>
<feature type="compositionally biased region" description="Low complexity" evidence="2">
    <location>
        <begin position="18"/>
        <end position="30"/>
    </location>
</feature>
<feature type="region of interest" description="Disordered" evidence="2">
    <location>
        <begin position="289"/>
        <end position="317"/>
    </location>
</feature>
<name>A0A9P4GIJ8_9PLEO</name>
<evidence type="ECO:0000313" key="5">
    <source>
        <dbReference type="EMBL" id="KAF1845874.1"/>
    </source>
</evidence>
<feature type="region of interest" description="Disordered" evidence="2">
    <location>
        <begin position="1"/>
        <end position="34"/>
    </location>
</feature>
<feature type="domain" description="Dynamin N-terminal" evidence="3">
    <location>
        <begin position="392"/>
        <end position="649"/>
    </location>
</feature>